<comment type="caution">
    <text evidence="3">The sequence shown here is derived from an EMBL/GenBank/DDBJ whole genome shotgun (WGS) entry which is preliminary data.</text>
</comment>
<dbReference type="GO" id="GO:0005829">
    <property type="term" value="C:cytosol"/>
    <property type="evidence" value="ECO:0007669"/>
    <property type="project" value="TreeGrafter"/>
</dbReference>
<dbReference type="Proteomes" id="UP000776700">
    <property type="component" value="Unassembled WGS sequence"/>
</dbReference>
<dbReference type="PANTHER" id="PTHR10948:SF23">
    <property type="entry name" value="TRANSPOSASE INSI FOR INSERTION SEQUENCE ELEMENT IS30A-RELATED"/>
    <property type="match status" value="1"/>
</dbReference>
<dbReference type="InterPro" id="IPR012337">
    <property type="entry name" value="RNaseH-like_sf"/>
</dbReference>
<evidence type="ECO:0000259" key="2">
    <source>
        <dbReference type="PROSITE" id="PS50994"/>
    </source>
</evidence>
<protein>
    <submittedName>
        <fullName evidence="3">IS30 family transposase</fullName>
    </submittedName>
</protein>
<proteinExistence type="predicted"/>
<sequence>MNYKYITINERCCIANFLNLEWSIRKIAKHLNRNASKISREIRRNSVNGKYLAHIANELYTNNRMNCGAKGKSSNNKLIEYIEEGLNKTWSPEQIAGRLRLEYKDDKFMKIGFKTIYRWMYKNIIVKGDVKKLRRKGKSLKPKETRGKFNIGKSIKNRPKAVRKRVNIGHWELDTVVSSRGKSKACLSTFVERKSRYLIAQVMDNRKSATFNLHCFKAFEPISNELIKTFTVDRGKEFAGYNEIENRL</sequence>
<feature type="domain" description="Integrase catalytic" evidence="2">
    <location>
        <begin position="155"/>
        <end position="248"/>
    </location>
</feature>
<dbReference type="Pfam" id="PF13936">
    <property type="entry name" value="HTH_38"/>
    <property type="match status" value="1"/>
</dbReference>
<accession>A0A921T0D5</accession>
<dbReference type="GO" id="GO:0006310">
    <property type="term" value="P:DNA recombination"/>
    <property type="evidence" value="ECO:0007669"/>
    <property type="project" value="UniProtKB-KW"/>
</dbReference>
<dbReference type="GO" id="GO:0032196">
    <property type="term" value="P:transposition"/>
    <property type="evidence" value="ECO:0007669"/>
    <property type="project" value="TreeGrafter"/>
</dbReference>
<evidence type="ECO:0000313" key="3">
    <source>
        <dbReference type="EMBL" id="HJG97433.1"/>
    </source>
</evidence>
<evidence type="ECO:0000313" key="4">
    <source>
        <dbReference type="Proteomes" id="UP000776700"/>
    </source>
</evidence>
<dbReference type="Pfam" id="PF00665">
    <property type="entry name" value="rve"/>
    <property type="match status" value="1"/>
</dbReference>
<dbReference type="InterPro" id="IPR051917">
    <property type="entry name" value="Transposase-Integrase"/>
</dbReference>
<dbReference type="GO" id="GO:0015074">
    <property type="term" value="P:DNA integration"/>
    <property type="evidence" value="ECO:0007669"/>
    <property type="project" value="InterPro"/>
</dbReference>
<reference evidence="3" key="1">
    <citation type="journal article" date="2021" name="PeerJ">
        <title>Extensive microbial diversity within the chicken gut microbiome revealed by metagenomics and culture.</title>
        <authorList>
            <person name="Gilroy R."/>
            <person name="Ravi A."/>
            <person name="Getino M."/>
            <person name="Pursley I."/>
            <person name="Horton D.L."/>
            <person name="Alikhan N.F."/>
            <person name="Baker D."/>
            <person name="Gharbi K."/>
            <person name="Hall N."/>
            <person name="Watson M."/>
            <person name="Adriaenssens E.M."/>
            <person name="Foster-Nyarko E."/>
            <person name="Jarju S."/>
            <person name="Secka A."/>
            <person name="Antonio M."/>
            <person name="Oren A."/>
            <person name="Chaudhuri R.R."/>
            <person name="La Ragione R."/>
            <person name="Hildebrand F."/>
            <person name="Pallen M.J."/>
        </authorList>
    </citation>
    <scope>NUCLEOTIDE SEQUENCE</scope>
    <source>
        <strain evidence="3">1277</strain>
    </source>
</reference>
<feature type="non-terminal residue" evidence="3">
    <location>
        <position position="248"/>
    </location>
</feature>
<dbReference type="NCBIfam" id="NF033563">
    <property type="entry name" value="transpos_IS30"/>
    <property type="match status" value="1"/>
</dbReference>
<dbReference type="InterPro" id="IPR001584">
    <property type="entry name" value="Integrase_cat-core"/>
</dbReference>
<dbReference type="AlphaFoldDB" id="A0A921T0D5"/>
<dbReference type="PANTHER" id="PTHR10948">
    <property type="entry name" value="TRANSPOSASE"/>
    <property type="match status" value="1"/>
</dbReference>
<dbReference type="InterPro" id="IPR025246">
    <property type="entry name" value="IS30-like_HTH"/>
</dbReference>
<dbReference type="PROSITE" id="PS50994">
    <property type="entry name" value="INTEGRASE"/>
    <property type="match status" value="1"/>
</dbReference>
<dbReference type="GO" id="GO:0004803">
    <property type="term" value="F:transposase activity"/>
    <property type="evidence" value="ECO:0007669"/>
    <property type="project" value="TreeGrafter"/>
</dbReference>
<evidence type="ECO:0000256" key="1">
    <source>
        <dbReference type="ARBA" id="ARBA00023172"/>
    </source>
</evidence>
<dbReference type="SUPFAM" id="SSF53098">
    <property type="entry name" value="Ribonuclease H-like"/>
    <property type="match status" value="1"/>
</dbReference>
<dbReference type="EMBL" id="DYUB01000313">
    <property type="protein sequence ID" value="HJG97433.1"/>
    <property type="molecule type" value="Genomic_DNA"/>
</dbReference>
<organism evidence="3 4">
    <name type="scientific">Romboutsia timonensis</name>
    <dbReference type="NCBI Taxonomy" id="1776391"/>
    <lineage>
        <taxon>Bacteria</taxon>
        <taxon>Bacillati</taxon>
        <taxon>Bacillota</taxon>
        <taxon>Clostridia</taxon>
        <taxon>Peptostreptococcales</taxon>
        <taxon>Peptostreptococcaceae</taxon>
        <taxon>Romboutsia</taxon>
    </lineage>
</organism>
<dbReference type="InterPro" id="IPR053392">
    <property type="entry name" value="Transposase_IS30-like"/>
</dbReference>
<name>A0A921T0D5_9FIRM</name>
<reference evidence="3" key="2">
    <citation type="submission" date="2021-09" db="EMBL/GenBank/DDBJ databases">
        <authorList>
            <person name="Gilroy R."/>
        </authorList>
    </citation>
    <scope>NUCLEOTIDE SEQUENCE</scope>
    <source>
        <strain evidence="3">1277</strain>
    </source>
</reference>
<gene>
    <name evidence="3" type="ORF">K8V90_10050</name>
</gene>
<keyword evidence="1" id="KW-0233">DNA recombination</keyword>